<sequence length="386" mass="41374">MPSLASHLHRARRVTVGLTLGGLLALAEMVQVVLLTPIHVIPAARAPIEAFGGKLVDLNRRRLVAYLNLDDLLFVRPTWQRTESYLARRFIVGLLGAMVLTLIVIGLGSAVIMGWQVVDGRPVGGGKEGNTWYEIGAIAVLGLVLLFGAVWTLIGVTIIERALAVRYLGPTEEELLRRRVSQLATTRAGVVEAINDERRRIERDLHDGVQQRLVALGLLLGRARRATDPGRTEDLLRQAHEESQQALRDLREVTWRVYPTALDEGGLRTALEGVAERSGVPVSLRYELAGRLDLATETAAYFVASEAVTNALKHGGPSRIEIDVAVEGEGIVVAVRDDGCGAADSAGSGLSGLASRVAAADGVFVVDSPEGGPTVVRAWLPVLVGV</sequence>
<keyword evidence="4" id="KW-0808">Transferase</keyword>
<gene>
    <name evidence="11" type="ORF">FHR82_004275</name>
</gene>
<name>A0A7W7Q720_9PSEU</name>
<evidence type="ECO:0000313" key="11">
    <source>
        <dbReference type="EMBL" id="MBB4908033.1"/>
    </source>
</evidence>
<dbReference type="AlphaFoldDB" id="A0A7W7Q720"/>
<organism evidence="11 12">
    <name type="scientific">Actinophytocola algeriensis</name>
    <dbReference type="NCBI Taxonomy" id="1768010"/>
    <lineage>
        <taxon>Bacteria</taxon>
        <taxon>Bacillati</taxon>
        <taxon>Actinomycetota</taxon>
        <taxon>Actinomycetes</taxon>
        <taxon>Pseudonocardiales</taxon>
        <taxon>Pseudonocardiaceae</taxon>
    </lineage>
</organism>
<dbReference type="SMART" id="SM00387">
    <property type="entry name" value="HATPase_c"/>
    <property type="match status" value="1"/>
</dbReference>
<keyword evidence="6 11" id="KW-0418">Kinase</keyword>
<evidence type="ECO:0000256" key="8">
    <source>
        <dbReference type="ARBA" id="ARBA00023012"/>
    </source>
</evidence>
<evidence type="ECO:0000256" key="6">
    <source>
        <dbReference type="ARBA" id="ARBA00022777"/>
    </source>
</evidence>
<dbReference type="GO" id="GO:0000155">
    <property type="term" value="F:phosphorelay sensor kinase activity"/>
    <property type="evidence" value="ECO:0007669"/>
    <property type="project" value="InterPro"/>
</dbReference>
<proteinExistence type="predicted"/>
<dbReference type="GO" id="GO:0046983">
    <property type="term" value="F:protein dimerization activity"/>
    <property type="evidence" value="ECO:0007669"/>
    <property type="project" value="InterPro"/>
</dbReference>
<dbReference type="CDD" id="cd16917">
    <property type="entry name" value="HATPase_UhpB-NarQ-NarX-like"/>
    <property type="match status" value="1"/>
</dbReference>
<dbReference type="Gene3D" id="3.30.565.10">
    <property type="entry name" value="Histidine kinase-like ATPase, C-terminal domain"/>
    <property type="match status" value="1"/>
</dbReference>
<keyword evidence="9" id="KW-1133">Transmembrane helix</keyword>
<evidence type="ECO:0000256" key="4">
    <source>
        <dbReference type="ARBA" id="ARBA00022679"/>
    </source>
</evidence>
<dbReference type="InterPro" id="IPR036890">
    <property type="entry name" value="HATPase_C_sf"/>
</dbReference>
<comment type="caution">
    <text evidence="11">The sequence shown here is derived from an EMBL/GenBank/DDBJ whole genome shotgun (WGS) entry which is preliminary data.</text>
</comment>
<keyword evidence="9" id="KW-0812">Transmembrane</keyword>
<keyword evidence="7" id="KW-0067">ATP-binding</keyword>
<dbReference type="PANTHER" id="PTHR24421:SF10">
    <property type="entry name" value="NITRATE_NITRITE SENSOR PROTEIN NARQ"/>
    <property type="match status" value="1"/>
</dbReference>
<dbReference type="PANTHER" id="PTHR24421">
    <property type="entry name" value="NITRATE/NITRITE SENSOR PROTEIN NARX-RELATED"/>
    <property type="match status" value="1"/>
</dbReference>
<dbReference type="InterPro" id="IPR003594">
    <property type="entry name" value="HATPase_dom"/>
</dbReference>
<dbReference type="Pfam" id="PF07730">
    <property type="entry name" value="HisKA_3"/>
    <property type="match status" value="1"/>
</dbReference>
<keyword evidence="12" id="KW-1185">Reference proteome</keyword>
<dbReference type="EC" id="2.7.13.3" evidence="2"/>
<dbReference type="InterPro" id="IPR050482">
    <property type="entry name" value="Sensor_HK_TwoCompSys"/>
</dbReference>
<comment type="catalytic activity">
    <reaction evidence="1">
        <text>ATP + protein L-histidine = ADP + protein N-phospho-L-histidine.</text>
        <dbReference type="EC" id="2.7.13.3"/>
    </reaction>
</comment>
<dbReference type="RefSeq" id="WP_184812152.1">
    <property type="nucleotide sequence ID" value="NZ_JACHJQ010000004.1"/>
</dbReference>
<evidence type="ECO:0000256" key="9">
    <source>
        <dbReference type="SAM" id="Phobius"/>
    </source>
</evidence>
<evidence type="ECO:0000256" key="1">
    <source>
        <dbReference type="ARBA" id="ARBA00000085"/>
    </source>
</evidence>
<evidence type="ECO:0000259" key="10">
    <source>
        <dbReference type="SMART" id="SM00387"/>
    </source>
</evidence>
<evidence type="ECO:0000256" key="3">
    <source>
        <dbReference type="ARBA" id="ARBA00022553"/>
    </source>
</evidence>
<evidence type="ECO:0000256" key="2">
    <source>
        <dbReference type="ARBA" id="ARBA00012438"/>
    </source>
</evidence>
<keyword evidence="3" id="KW-0597">Phosphoprotein</keyword>
<keyword evidence="9" id="KW-0472">Membrane</keyword>
<evidence type="ECO:0000256" key="7">
    <source>
        <dbReference type="ARBA" id="ARBA00022840"/>
    </source>
</evidence>
<protein>
    <recommendedName>
        <fullName evidence="2">histidine kinase</fullName>
        <ecNumber evidence="2">2.7.13.3</ecNumber>
    </recommendedName>
</protein>
<evidence type="ECO:0000256" key="5">
    <source>
        <dbReference type="ARBA" id="ARBA00022741"/>
    </source>
</evidence>
<dbReference type="GO" id="GO:0016020">
    <property type="term" value="C:membrane"/>
    <property type="evidence" value="ECO:0007669"/>
    <property type="project" value="InterPro"/>
</dbReference>
<feature type="domain" description="Histidine kinase/HSP90-like ATPase" evidence="10">
    <location>
        <begin position="295"/>
        <end position="384"/>
    </location>
</feature>
<dbReference type="InterPro" id="IPR011712">
    <property type="entry name" value="Sig_transdc_His_kin_sub3_dim/P"/>
</dbReference>
<dbReference type="SUPFAM" id="SSF55874">
    <property type="entry name" value="ATPase domain of HSP90 chaperone/DNA topoisomerase II/histidine kinase"/>
    <property type="match status" value="1"/>
</dbReference>
<dbReference type="Pfam" id="PF02518">
    <property type="entry name" value="HATPase_c"/>
    <property type="match status" value="1"/>
</dbReference>
<keyword evidence="8" id="KW-0902">Two-component regulatory system</keyword>
<feature type="transmembrane region" description="Helical" evidence="9">
    <location>
        <begin position="90"/>
        <end position="115"/>
    </location>
</feature>
<dbReference type="EMBL" id="JACHJQ010000004">
    <property type="protein sequence ID" value="MBB4908033.1"/>
    <property type="molecule type" value="Genomic_DNA"/>
</dbReference>
<reference evidence="11 12" key="1">
    <citation type="submission" date="2020-08" db="EMBL/GenBank/DDBJ databases">
        <title>Genomic Encyclopedia of Type Strains, Phase III (KMG-III): the genomes of soil and plant-associated and newly described type strains.</title>
        <authorList>
            <person name="Whitman W."/>
        </authorList>
    </citation>
    <scope>NUCLEOTIDE SEQUENCE [LARGE SCALE GENOMIC DNA]</scope>
    <source>
        <strain evidence="11 12">CECT 8960</strain>
    </source>
</reference>
<feature type="transmembrane region" description="Helical" evidence="9">
    <location>
        <begin position="135"/>
        <end position="159"/>
    </location>
</feature>
<dbReference type="GO" id="GO:0005524">
    <property type="term" value="F:ATP binding"/>
    <property type="evidence" value="ECO:0007669"/>
    <property type="project" value="UniProtKB-KW"/>
</dbReference>
<dbReference type="Proteomes" id="UP000520767">
    <property type="component" value="Unassembled WGS sequence"/>
</dbReference>
<keyword evidence="5" id="KW-0547">Nucleotide-binding</keyword>
<dbReference type="Gene3D" id="1.20.5.1930">
    <property type="match status" value="1"/>
</dbReference>
<evidence type="ECO:0000313" key="12">
    <source>
        <dbReference type="Proteomes" id="UP000520767"/>
    </source>
</evidence>
<accession>A0A7W7Q720</accession>